<reference evidence="2 3" key="1">
    <citation type="journal article" date="2018" name="IMA Fungus">
        <title>IMA Genome-F 9: Draft genome sequence of Annulohypoxylon stygium, Aspergillus mulundensis, Berkeleyomyces basicola (syn. Thielaviopsis basicola), Ceratocystis smalleyi, two Cercospora beticola strains, Coleophoma cylindrospora, Fusarium fracticaudum, Phialophora cf. hyalina, and Morchella septimelata.</title>
        <authorList>
            <person name="Wingfield B.D."/>
            <person name="Bills G.F."/>
            <person name="Dong Y."/>
            <person name="Huang W."/>
            <person name="Nel W.J."/>
            <person name="Swalarsk-Parry B.S."/>
            <person name="Vaghefi N."/>
            <person name="Wilken P.M."/>
            <person name="An Z."/>
            <person name="de Beer Z.W."/>
            <person name="De Vos L."/>
            <person name="Chen L."/>
            <person name="Duong T.A."/>
            <person name="Gao Y."/>
            <person name="Hammerbacher A."/>
            <person name="Kikkert J.R."/>
            <person name="Li Y."/>
            <person name="Li H."/>
            <person name="Li K."/>
            <person name="Li Q."/>
            <person name="Liu X."/>
            <person name="Ma X."/>
            <person name="Naidoo K."/>
            <person name="Pethybridge S.J."/>
            <person name="Sun J."/>
            <person name="Steenkamp E.T."/>
            <person name="van der Nest M.A."/>
            <person name="van Wyk S."/>
            <person name="Wingfield M.J."/>
            <person name="Xiong C."/>
            <person name="Yue Q."/>
            <person name="Zhang X."/>
        </authorList>
    </citation>
    <scope>NUCLEOTIDE SEQUENCE [LARGE SCALE GENOMIC DNA]</scope>
    <source>
        <strain evidence="2 3">BP5796</strain>
    </source>
</reference>
<dbReference type="AlphaFoldDB" id="A0A3D8QR90"/>
<dbReference type="EMBL" id="PDLN01000016">
    <property type="protein sequence ID" value="RDW64188.1"/>
    <property type="molecule type" value="Genomic_DNA"/>
</dbReference>
<feature type="region of interest" description="Disordered" evidence="1">
    <location>
        <begin position="1"/>
        <end position="25"/>
    </location>
</feature>
<evidence type="ECO:0000313" key="2">
    <source>
        <dbReference type="EMBL" id="RDW64188.1"/>
    </source>
</evidence>
<name>A0A3D8QR90_9HELO</name>
<keyword evidence="3" id="KW-1185">Reference proteome</keyword>
<evidence type="ECO:0000313" key="3">
    <source>
        <dbReference type="Proteomes" id="UP000256328"/>
    </source>
</evidence>
<gene>
    <name evidence="2" type="ORF">BP5796_10690</name>
</gene>
<proteinExistence type="predicted"/>
<organism evidence="2 3">
    <name type="scientific">Coleophoma crateriformis</name>
    <dbReference type="NCBI Taxonomy" id="565419"/>
    <lineage>
        <taxon>Eukaryota</taxon>
        <taxon>Fungi</taxon>
        <taxon>Dikarya</taxon>
        <taxon>Ascomycota</taxon>
        <taxon>Pezizomycotina</taxon>
        <taxon>Leotiomycetes</taxon>
        <taxon>Helotiales</taxon>
        <taxon>Dermateaceae</taxon>
        <taxon>Coleophoma</taxon>
    </lineage>
</organism>
<comment type="caution">
    <text evidence="2">The sequence shown here is derived from an EMBL/GenBank/DDBJ whole genome shotgun (WGS) entry which is preliminary data.</text>
</comment>
<feature type="compositionally biased region" description="Basic and acidic residues" evidence="1">
    <location>
        <begin position="1"/>
        <end position="12"/>
    </location>
</feature>
<dbReference type="Proteomes" id="UP000256328">
    <property type="component" value="Unassembled WGS sequence"/>
</dbReference>
<sequence length="152" mass="17649">MAPHNPHKEASAKTKKSSRRNKHKHAEIVVEAEDNQETVGSARNLWEAQVKVRNQQRKAISSELKHIVEDLGEKIDTLAEKRRDRVQKLHQAEWDRLRSLIQQRREVELEILRSMNALESRSERIVRDLEAILAGREQALNSLGIKMKRPQA</sequence>
<feature type="compositionally biased region" description="Basic residues" evidence="1">
    <location>
        <begin position="13"/>
        <end position="25"/>
    </location>
</feature>
<evidence type="ECO:0000256" key="1">
    <source>
        <dbReference type="SAM" id="MobiDB-lite"/>
    </source>
</evidence>
<protein>
    <submittedName>
        <fullName evidence="2">Uncharacterized protein</fullName>
    </submittedName>
</protein>
<accession>A0A3D8QR90</accession>
<dbReference type="OrthoDB" id="3438854at2759"/>